<evidence type="ECO:0000256" key="1">
    <source>
        <dbReference type="SAM" id="MobiDB-lite"/>
    </source>
</evidence>
<dbReference type="InterPro" id="IPR056336">
    <property type="entry name" value="YVC1_C"/>
</dbReference>
<evidence type="ECO:0000259" key="3">
    <source>
        <dbReference type="Pfam" id="PF23190"/>
    </source>
</evidence>
<protein>
    <recommendedName>
        <fullName evidence="7">Polycystin cation channel PKD1/PKD2 domain-containing protein</fullName>
    </recommendedName>
</protein>
<feature type="transmembrane region" description="Helical" evidence="2">
    <location>
        <begin position="243"/>
        <end position="260"/>
    </location>
</feature>
<dbReference type="InterPro" id="IPR056337">
    <property type="entry name" value="LHD_YVC1"/>
</dbReference>
<reference evidence="5" key="1">
    <citation type="submission" date="2021-05" db="EMBL/GenBank/DDBJ databases">
        <authorList>
            <person name="Khan N."/>
        </authorList>
    </citation>
    <scope>NUCLEOTIDE SEQUENCE</scope>
</reference>
<feature type="compositionally biased region" description="Polar residues" evidence="1">
    <location>
        <begin position="645"/>
        <end position="665"/>
    </location>
</feature>
<dbReference type="PANTHER" id="PTHR35859">
    <property type="entry name" value="NONSELECTIVE CATION CHANNEL PROTEIN"/>
    <property type="match status" value="1"/>
</dbReference>
<proteinExistence type="predicted"/>
<feature type="transmembrane region" description="Helical" evidence="2">
    <location>
        <begin position="496"/>
        <end position="517"/>
    </location>
</feature>
<evidence type="ECO:0000313" key="6">
    <source>
        <dbReference type="Proteomes" id="UP000693738"/>
    </source>
</evidence>
<feature type="transmembrane region" description="Helical" evidence="2">
    <location>
        <begin position="523"/>
        <end position="543"/>
    </location>
</feature>
<dbReference type="Pfam" id="PF23317">
    <property type="entry name" value="YVC1_C"/>
    <property type="match status" value="1"/>
</dbReference>
<dbReference type="AlphaFoldDB" id="A0A8J2NAW6"/>
<feature type="transmembrane region" description="Helical" evidence="2">
    <location>
        <begin position="296"/>
        <end position="319"/>
    </location>
</feature>
<evidence type="ECO:0000256" key="2">
    <source>
        <dbReference type="SAM" id="Phobius"/>
    </source>
</evidence>
<keyword evidence="2" id="KW-1133">Transmembrane helix</keyword>
<feature type="domain" description="YVC1 N-terminal linker helical" evidence="3">
    <location>
        <begin position="51"/>
        <end position="230"/>
    </location>
</feature>
<feature type="compositionally biased region" description="Basic residues" evidence="1">
    <location>
        <begin position="678"/>
        <end position="694"/>
    </location>
</feature>
<sequence>MPSTWGRFKSLFGGDASNGSSRREWLHEEERALLSHHRNQGITSATPPAEVMKVCLRLRHLIRECVPCELEESAITRSHSTVITKNVVQAAKEAGGQKYRACVVYALLVNMKWFKREAIFELWDADLHDLRAVACTVIAKQIIEGEDDLEYLLHHVLLRRYSFLIDKVPTPPTNVIEKAVDLHAVRVIGSSGYQKCIAYLWRGWLVQDEDDPSEFVDYKNKANTNFLVHMDPDRMRAPRYQNAAQLLFSVIYLGLYTAAVNSANPTGVLDGAEIMLYIFTFAYVCDECLKFWKAGYAIIGFWNVFNFILYTFLTVSLVLRIIGQAYSDNDKVFNKYNELSYNLLSFVAPMFWSRLLLYFDSFRFFGAMLVVLKVMMKESLIFFALLIVVIVGFLQAFIGLDIADDNIMGDTYFIIESMLKAIMQSPEFDGFENFGHPFGLILYYCFTFVVMIILLNILIALYNSAYEGIYSNADDEYLALFAQKTMQFVRAPDENVYIAPFNLIEMVISGLLEWWVPKRTYEFINDCVMAVLYSPLLFVAALLEKRDARKIRSNRKRGEEDDDQIHEWEQFQEDLDMEAEGWTKTCEAAKPNVEDEPAVIEVRKLRVEVDELKSMLSQLNDTVKGSGEEAITRANTGKAPETGDDGTQTASGATETLDSQDTSDAQEAEATSGDNKSGKKNKKKNNKKKGGSSN</sequence>
<organism evidence="5 6">
    <name type="scientific">Fusarium equiseti</name>
    <name type="common">Fusarium scirpi</name>
    <dbReference type="NCBI Taxonomy" id="61235"/>
    <lineage>
        <taxon>Eukaryota</taxon>
        <taxon>Fungi</taxon>
        <taxon>Dikarya</taxon>
        <taxon>Ascomycota</taxon>
        <taxon>Pezizomycotina</taxon>
        <taxon>Sordariomycetes</taxon>
        <taxon>Hypocreomycetidae</taxon>
        <taxon>Hypocreales</taxon>
        <taxon>Nectriaceae</taxon>
        <taxon>Fusarium</taxon>
        <taxon>Fusarium incarnatum-equiseti species complex</taxon>
    </lineage>
</organism>
<evidence type="ECO:0000259" key="4">
    <source>
        <dbReference type="Pfam" id="PF23317"/>
    </source>
</evidence>
<dbReference type="PANTHER" id="PTHR35859:SF4">
    <property type="entry name" value="MEMBRANE CHANNEL PROTEIN, PUTATIVE (AFU_ORTHOLOGUE AFUA_6G11300)-RELATED"/>
    <property type="match status" value="1"/>
</dbReference>
<dbReference type="EMBL" id="CAJSTJ010000134">
    <property type="protein sequence ID" value="CAG7560421.1"/>
    <property type="molecule type" value="Genomic_DNA"/>
</dbReference>
<evidence type="ECO:0000313" key="5">
    <source>
        <dbReference type="EMBL" id="CAG7560421.1"/>
    </source>
</evidence>
<keyword evidence="2" id="KW-0812">Transmembrane</keyword>
<dbReference type="Proteomes" id="UP000693738">
    <property type="component" value="Unassembled WGS sequence"/>
</dbReference>
<dbReference type="InterPro" id="IPR052971">
    <property type="entry name" value="TRP_calcium_channel"/>
</dbReference>
<keyword evidence="2" id="KW-0472">Membrane</keyword>
<feature type="transmembrane region" description="Helical" evidence="2">
    <location>
        <begin position="441"/>
        <end position="462"/>
    </location>
</feature>
<feature type="domain" description="Calcium channel YVC1-like C-terminal transmembrane" evidence="4">
    <location>
        <begin position="271"/>
        <end position="545"/>
    </location>
</feature>
<feature type="region of interest" description="Disordered" evidence="1">
    <location>
        <begin position="633"/>
        <end position="694"/>
    </location>
</feature>
<evidence type="ECO:0008006" key="7">
    <source>
        <dbReference type="Google" id="ProtNLM"/>
    </source>
</evidence>
<comment type="caution">
    <text evidence="5">The sequence shown here is derived from an EMBL/GenBank/DDBJ whole genome shotgun (WGS) entry which is preliminary data.</text>
</comment>
<dbReference type="Pfam" id="PF23190">
    <property type="entry name" value="LHD_TRPY1"/>
    <property type="match status" value="1"/>
</dbReference>
<gene>
    <name evidence="5" type="ORF">FEQUK3_LOCUS6116</name>
</gene>
<feature type="transmembrane region" description="Helical" evidence="2">
    <location>
        <begin position="380"/>
        <end position="400"/>
    </location>
</feature>
<name>A0A8J2NAW6_FUSEQ</name>
<accession>A0A8J2NAW6</accession>